<evidence type="ECO:0000256" key="2">
    <source>
        <dbReference type="ARBA" id="ARBA00022692"/>
    </source>
</evidence>
<dbReference type="SUPFAM" id="SSF81321">
    <property type="entry name" value="Family A G protein-coupled receptor-like"/>
    <property type="match status" value="1"/>
</dbReference>
<protein>
    <recommendedName>
        <fullName evidence="9">G-protein coupled receptors family 2 profile 2 domain-containing protein</fullName>
    </recommendedName>
</protein>
<dbReference type="GO" id="GO:0005886">
    <property type="term" value="C:plasma membrane"/>
    <property type="evidence" value="ECO:0007669"/>
    <property type="project" value="TreeGrafter"/>
</dbReference>
<dbReference type="Gene3D" id="1.20.1070.10">
    <property type="entry name" value="Rhodopsin 7-helix transmembrane proteins"/>
    <property type="match status" value="1"/>
</dbReference>
<keyword evidence="4" id="KW-0297">G-protein coupled receptor</keyword>
<dbReference type="OrthoDB" id="100006at2759"/>
<feature type="transmembrane region" description="Helical" evidence="8">
    <location>
        <begin position="157"/>
        <end position="179"/>
    </location>
</feature>
<comment type="caution">
    <text evidence="10">The sequence shown here is derived from an EMBL/GenBank/DDBJ whole genome shotgun (WGS) entry which is preliminary data.</text>
</comment>
<organism evidence="10 11">
    <name type="scientific">Stentor coeruleus</name>
    <dbReference type="NCBI Taxonomy" id="5963"/>
    <lineage>
        <taxon>Eukaryota</taxon>
        <taxon>Sar</taxon>
        <taxon>Alveolata</taxon>
        <taxon>Ciliophora</taxon>
        <taxon>Postciliodesmatophora</taxon>
        <taxon>Heterotrichea</taxon>
        <taxon>Heterotrichida</taxon>
        <taxon>Stentoridae</taxon>
        <taxon>Stentor</taxon>
    </lineage>
</organism>
<dbReference type="GO" id="GO:0007166">
    <property type="term" value="P:cell surface receptor signaling pathway"/>
    <property type="evidence" value="ECO:0007669"/>
    <property type="project" value="InterPro"/>
</dbReference>
<dbReference type="GO" id="GO:0007189">
    <property type="term" value="P:adenylate cyclase-activating G protein-coupled receptor signaling pathway"/>
    <property type="evidence" value="ECO:0007669"/>
    <property type="project" value="TreeGrafter"/>
</dbReference>
<evidence type="ECO:0000256" key="3">
    <source>
        <dbReference type="ARBA" id="ARBA00022989"/>
    </source>
</evidence>
<dbReference type="GO" id="GO:0004930">
    <property type="term" value="F:G protein-coupled receptor activity"/>
    <property type="evidence" value="ECO:0007669"/>
    <property type="project" value="UniProtKB-KW"/>
</dbReference>
<proteinExistence type="predicted"/>
<dbReference type="PANTHER" id="PTHR23112">
    <property type="entry name" value="G PROTEIN-COUPLED RECEPTOR 157-RELATED"/>
    <property type="match status" value="1"/>
</dbReference>
<evidence type="ECO:0000256" key="7">
    <source>
        <dbReference type="ARBA" id="ARBA00023224"/>
    </source>
</evidence>
<evidence type="ECO:0000256" key="1">
    <source>
        <dbReference type="ARBA" id="ARBA00004141"/>
    </source>
</evidence>
<evidence type="ECO:0000313" key="11">
    <source>
        <dbReference type="Proteomes" id="UP000187209"/>
    </source>
</evidence>
<feature type="transmembrane region" description="Helical" evidence="8">
    <location>
        <begin position="199"/>
        <end position="219"/>
    </location>
</feature>
<dbReference type="PROSITE" id="PS50261">
    <property type="entry name" value="G_PROTEIN_RECEP_F2_4"/>
    <property type="match status" value="1"/>
</dbReference>
<evidence type="ECO:0000313" key="10">
    <source>
        <dbReference type="EMBL" id="OMJ87527.1"/>
    </source>
</evidence>
<evidence type="ECO:0000256" key="8">
    <source>
        <dbReference type="SAM" id="Phobius"/>
    </source>
</evidence>
<dbReference type="PRINTS" id="PR02000">
    <property type="entry name" value="GCR1PLANT"/>
</dbReference>
<keyword evidence="3 8" id="KW-1133">Transmembrane helix</keyword>
<name>A0A1R2CES2_9CILI</name>
<dbReference type="PANTHER" id="PTHR23112:SF0">
    <property type="entry name" value="TRANSMEMBRANE PROTEIN 116"/>
    <property type="match status" value="1"/>
</dbReference>
<dbReference type="EMBL" id="MPUH01000174">
    <property type="protein sequence ID" value="OMJ87527.1"/>
    <property type="molecule type" value="Genomic_DNA"/>
</dbReference>
<evidence type="ECO:0000256" key="4">
    <source>
        <dbReference type="ARBA" id="ARBA00023040"/>
    </source>
</evidence>
<dbReference type="InterPro" id="IPR022340">
    <property type="entry name" value="GPCR_GCR1_put"/>
</dbReference>
<sequence length="280" mass="32699">MSTDGEILFYLSIVVYSLSITACVFSLLVYIFAKHLRIYPFKLVFWLNLFDLIRTLTQIFPVLYMSLPQDICIATGFCYIFSCFQTNFWSLIIAYTIHQVLVKKNFKVEKHYKILLWFSFATGISLSIIPIFFGVYGKIPYGCSLVQNLKGEIFKLLIIYIPGMTITCINTYIFIKVYLVLRNNANEMQGLDEINAKRLFYYPAILFLCTFPSMVMRVFELYGLYYIELMFLAYATWGLQGFFNALAYSLSKPVKNYITECFCEKKVVIKEAYETLIEIE</sequence>
<feature type="transmembrane region" description="Helical" evidence="8">
    <location>
        <begin position="114"/>
        <end position="137"/>
    </location>
</feature>
<evidence type="ECO:0000256" key="6">
    <source>
        <dbReference type="ARBA" id="ARBA00023170"/>
    </source>
</evidence>
<comment type="subcellular location">
    <subcellularLocation>
        <location evidence="1">Membrane</location>
        <topology evidence="1">Multi-pass membrane protein</topology>
    </subcellularLocation>
</comment>
<dbReference type="Proteomes" id="UP000187209">
    <property type="component" value="Unassembled WGS sequence"/>
</dbReference>
<feature type="transmembrane region" description="Helical" evidence="8">
    <location>
        <begin position="79"/>
        <end position="102"/>
    </location>
</feature>
<dbReference type="PRINTS" id="PR02001">
    <property type="entry name" value="GCR1CAMPR"/>
</dbReference>
<feature type="domain" description="G-protein coupled receptors family 2 profile 2" evidence="9">
    <location>
        <begin position="8"/>
        <end position="252"/>
    </location>
</feature>
<dbReference type="InterPro" id="IPR017981">
    <property type="entry name" value="GPCR_2-like_7TM"/>
</dbReference>
<keyword evidence="5 8" id="KW-0472">Membrane</keyword>
<reference evidence="10 11" key="1">
    <citation type="submission" date="2016-11" db="EMBL/GenBank/DDBJ databases">
        <title>The macronuclear genome of Stentor coeruleus: a giant cell with tiny introns.</title>
        <authorList>
            <person name="Slabodnick M."/>
            <person name="Ruby J.G."/>
            <person name="Reiff S.B."/>
            <person name="Swart E.C."/>
            <person name="Gosai S."/>
            <person name="Prabakaran S."/>
            <person name="Witkowska E."/>
            <person name="Larue G.E."/>
            <person name="Fisher S."/>
            <person name="Freeman R.M."/>
            <person name="Gunawardena J."/>
            <person name="Chu W."/>
            <person name="Stover N.A."/>
            <person name="Gregory B.D."/>
            <person name="Nowacki M."/>
            <person name="Derisi J."/>
            <person name="Roy S.W."/>
            <person name="Marshall W.F."/>
            <person name="Sood P."/>
        </authorList>
    </citation>
    <scope>NUCLEOTIDE SEQUENCE [LARGE SCALE GENOMIC DNA]</scope>
    <source>
        <strain evidence="10">WM001</strain>
    </source>
</reference>
<feature type="transmembrane region" description="Helical" evidence="8">
    <location>
        <begin position="45"/>
        <end position="67"/>
    </location>
</feature>
<dbReference type="InterPro" id="IPR022343">
    <property type="entry name" value="GCR1-cAMP_receptor"/>
</dbReference>
<evidence type="ECO:0000259" key="9">
    <source>
        <dbReference type="PROSITE" id="PS50261"/>
    </source>
</evidence>
<keyword evidence="7" id="KW-0807">Transducer</keyword>
<evidence type="ECO:0000256" key="5">
    <source>
        <dbReference type="ARBA" id="ARBA00023136"/>
    </source>
</evidence>
<keyword evidence="6" id="KW-0675">Receptor</keyword>
<dbReference type="AlphaFoldDB" id="A0A1R2CES2"/>
<feature type="transmembrane region" description="Helical" evidence="8">
    <location>
        <begin position="225"/>
        <end position="247"/>
    </location>
</feature>
<accession>A0A1R2CES2</accession>
<gene>
    <name evidence="10" type="ORF">SteCoe_10701</name>
</gene>
<keyword evidence="2 8" id="KW-0812">Transmembrane</keyword>
<keyword evidence="11" id="KW-1185">Reference proteome</keyword>
<feature type="transmembrane region" description="Helical" evidence="8">
    <location>
        <begin position="7"/>
        <end position="33"/>
    </location>
</feature>